<dbReference type="InterPro" id="IPR036412">
    <property type="entry name" value="HAD-like_sf"/>
</dbReference>
<evidence type="ECO:0000313" key="4">
    <source>
        <dbReference type="EMBL" id="BBD50810.1"/>
    </source>
</evidence>
<name>A0A2Z6C598_NPVAP</name>
<dbReference type="Gene3D" id="3.40.50.300">
    <property type="entry name" value="P-loop containing nucleotide triphosphate hydrolases"/>
    <property type="match status" value="1"/>
</dbReference>
<organism evidence="4">
    <name type="scientific">Antheraea proylei nucleopolyhedrovirus</name>
    <dbReference type="NCBI Taxonomy" id="2126611"/>
    <lineage>
        <taxon>Viruses</taxon>
        <taxon>Viruses incertae sedis</taxon>
        <taxon>Naldaviricetes</taxon>
        <taxon>Lefavirales</taxon>
        <taxon>Baculoviridae</taxon>
        <taxon>Alphabaculovirus</taxon>
        <taxon>Alphabaculovirus anpernyi</taxon>
    </lineage>
</organism>
<gene>
    <name evidence="4" type="primary">pnk</name>
    <name evidence="4" type="synonym">pnl</name>
</gene>
<dbReference type="Gene3D" id="3.40.50.1000">
    <property type="entry name" value="HAD superfamily/HAD-like"/>
    <property type="match status" value="1"/>
</dbReference>
<reference evidence="3" key="2">
    <citation type="submission" date="2018-08" db="EMBL/GenBank/DDBJ databases">
        <title>Genetic characterization of an alphabaculovirus causing tiger band disease in the oak tasar silkworm, Antheraea proylei.</title>
        <authorList>
            <person name="Tourangbam S."/>
            <person name="Malcolm F.J."/>
            <person name="Luikham R."/>
            <person name="Kshetrimayum M."/>
            <person name="Yumnam R."/>
            <person name="Rajkumari L."/>
        </authorList>
    </citation>
    <scope>NUCLEOTIDE SEQUENCE</scope>
    <source>
        <strain evidence="3">TkhulenIBD</strain>
    </source>
</reference>
<accession>A0A2Z6C598</accession>
<keyword evidence="4" id="KW-0436">Ligase</keyword>
<dbReference type="InterPro" id="IPR027417">
    <property type="entry name" value="P-loop_NTPase"/>
</dbReference>
<sequence length="680" mass="78294">MMLHVSQILASGAPLPFKIKIKRYDDHELMVLNYESFERERTHPAVVECRGLILHLRSYDVVSRSFDRFFNFQELLHTDAAAHQRLFSANEAFKFYEKIDGSLVKLYYHNDKWHASTRGSAFAENLCATGVTFKHLILQALQTDTEDLFQSLCELHLNRAYTHMFELTSGFNRVVTVYDHEAALWYLASRHNVTGDYAHFAHLPLCKYPQCYEFTNVLQCVKRASKLQNLEEGFVVYGANGAPLCKIKSEQYLLMHKSQARTQSPAKLAQLVLNGKHDDFLAQFPHLKQFVEPYVVARNLFTNQDTVNTMDVGLTLNQQQFNDLIRDLPWRHLAYRCRKAQTTDVENEFVKLTEPEQIRMIKNIVCPKPATVKTDAPRKRQLLVLVGVSGSGKSTYAKKLKTHVEINRDDMRVKMFLGGDYTKLNAFYSQPRNCRQIKENAVTSACVQRFKDAARDERSVVVSDTNLSPLATKIWQKLATEHQYEYTVKFMDVPLETAIRRNFARSDKFPVDPETIKRQYKMYLTLVGFECYTPPGEGFPSAVLCDLDGTVAVPTNRSFYDFDERVLQDAPRANVIACVKHLAASHDAVVVFISGRSAACELATRQWIDIHVAPNAYELLMRPLNDHSKDSLLKLKLFDEHVRRRFNVVAVFDDRPCVVRTWQDLKIPIVFNVCLDYLEF</sequence>
<evidence type="ECO:0000259" key="1">
    <source>
        <dbReference type="Pfam" id="PF09511"/>
    </source>
</evidence>
<evidence type="ECO:0000313" key="3">
    <source>
        <dbReference type="EMBL" id="AYW35396.1"/>
    </source>
</evidence>
<dbReference type="SUPFAM" id="SSF56784">
    <property type="entry name" value="HAD-like"/>
    <property type="match status" value="1"/>
</dbReference>
<dbReference type="InterPro" id="IPR056782">
    <property type="entry name" value="HAD_PNKP"/>
</dbReference>
<keyword evidence="4" id="KW-0808">Transferase</keyword>
<feature type="domain" description="Polynucleotide kinase PNKP phosphatase" evidence="2">
    <location>
        <begin position="540"/>
        <end position="669"/>
    </location>
</feature>
<dbReference type="Pfam" id="PF09511">
    <property type="entry name" value="RNA_lig_T4_1"/>
    <property type="match status" value="1"/>
</dbReference>
<dbReference type="GO" id="GO:0016874">
    <property type="term" value="F:ligase activity"/>
    <property type="evidence" value="ECO:0007669"/>
    <property type="project" value="UniProtKB-KW"/>
</dbReference>
<dbReference type="Pfam" id="PF25109">
    <property type="entry name" value="HAD_PNKP"/>
    <property type="match status" value="1"/>
</dbReference>
<evidence type="ECO:0000259" key="2">
    <source>
        <dbReference type="Pfam" id="PF25109"/>
    </source>
</evidence>
<feature type="domain" description="T4 RNA ligase 1-like N-terminal" evidence="1">
    <location>
        <begin position="48"/>
        <end position="240"/>
    </location>
</feature>
<dbReference type="InterPro" id="IPR023214">
    <property type="entry name" value="HAD_sf"/>
</dbReference>
<dbReference type="SUPFAM" id="SSF52540">
    <property type="entry name" value="P-loop containing nucleoside triphosphate hydrolases"/>
    <property type="match status" value="1"/>
</dbReference>
<reference evidence="4" key="1">
    <citation type="submission" date="2018-03" db="EMBL/GenBank/DDBJ databases">
        <title>Whole genome comparison of nucleopolyhedroviruses isolated from saturniine wild silkworms in Asian countries.</title>
        <authorList>
            <person name="Sasaki K."/>
            <person name="Kajiura Z."/>
            <person name="Ponnuvel K.M."/>
            <person name="Kobayashi J."/>
        </authorList>
    </citation>
    <scope>NUCLEOTIDE SEQUENCE</scope>
    <source>
        <strain evidence="4">Manipur</strain>
    </source>
</reference>
<dbReference type="GO" id="GO:0016301">
    <property type="term" value="F:kinase activity"/>
    <property type="evidence" value="ECO:0007669"/>
    <property type="project" value="UniProtKB-KW"/>
</dbReference>
<keyword evidence="4" id="KW-0418">Kinase</keyword>
<proteinExistence type="predicted"/>
<dbReference type="Pfam" id="PF13671">
    <property type="entry name" value="AAA_33"/>
    <property type="match status" value="1"/>
</dbReference>
<protein>
    <submittedName>
        <fullName evidence="3">Pnk/pnl</fullName>
    </submittedName>
    <submittedName>
        <fullName evidence="4">Polynucleotide kinase/ligase</fullName>
    </submittedName>
</protein>
<dbReference type="EMBL" id="LC375539">
    <property type="protein sequence ID" value="BBD50810.1"/>
    <property type="molecule type" value="Genomic_DNA"/>
</dbReference>
<dbReference type="InterPro" id="IPR019039">
    <property type="entry name" value="T4-Rnl1-like_N"/>
</dbReference>
<dbReference type="EMBL" id="MH797002">
    <property type="protein sequence ID" value="AYW35396.1"/>
    <property type="molecule type" value="Genomic_DNA"/>
</dbReference>